<dbReference type="GO" id="GO:0031218">
    <property type="term" value="F:arabinogalactan endo-1,4-beta-galactosidase activity"/>
    <property type="evidence" value="ECO:0007669"/>
    <property type="project" value="UniProtKB-EC"/>
</dbReference>
<sequence>MKTVTIGKPLMGILMILLTIALFGCQDQVEEPLFTESDQMADMPLSRSTSGDLPFLQGADLSYVNELQDGGVNYIKDGNSVDPYNLIKSFGANLVRVRLWHNPTWTNYSTLSDVKRSIRRAKNEGMNVLLDFHYSDAWTDPQTNIVPEAWRPVVKYSDILADSVYNYTYRILGHLNATNLLPELVQIGNETNNSIMVADNADLIPTNYVRNTKLFNAGLQAVADFNRNNAKNIKTVLHVAMNPNDAMFWVANHKKYGLKEFDMLGVSYYPQWQDYTPAQLGEFASNLYSTYGVRLFVAETGQIWTRAWNDQNINLMSKMCIGYPNTPCPQLQKDFIVEIKEALLANGGAGYCVWEPFWVSADNQTLWGVGSNWENVAFFDFNNNLLPHSGIEAYGDFNVKVTFEVNMWNAGSETKGYITGDFTDDGFGNWQIIPMKQAAEGSSVYYFDTYLCRNQTGKYYFLSDSTWTSQEYIGGYKQDRYYNVNTSDKWQKFAKNFGEE</sequence>
<dbReference type="Gene3D" id="3.20.20.80">
    <property type="entry name" value="Glycosidases"/>
    <property type="match status" value="1"/>
</dbReference>
<comment type="catalytic activity">
    <reaction evidence="4">
        <text>The enzyme specifically hydrolyzes (1-&gt;4)-beta-D-galactosidic linkages in type I arabinogalactans.</text>
        <dbReference type="EC" id="3.2.1.89"/>
    </reaction>
</comment>
<evidence type="ECO:0000256" key="2">
    <source>
        <dbReference type="ARBA" id="ARBA00022801"/>
    </source>
</evidence>
<name>A0A2V1ITR3_9BACT</name>
<comment type="caution">
    <text evidence="5">The sequence shown here is derived from an EMBL/GenBank/DDBJ whole genome shotgun (WGS) entry which is preliminary data.</text>
</comment>
<dbReference type="AlphaFoldDB" id="A0A2V1ITR3"/>
<keyword evidence="3 4" id="KW-0326">Glycosidase</keyword>
<evidence type="ECO:0000256" key="3">
    <source>
        <dbReference type="ARBA" id="ARBA00023295"/>
    </source>
</evidence>
<accession>A0A2V1ITR3</accession>
<dbReference type="RefSeq" id="WP_107037020.1">
    <property type="nucleotide sequence ID" value="NZ_CP098825.1"/>
</dbReference>
<proteinExistence type="inferred from homology"/>
<dbReference type="Proteomes" id="UP000244925">
    <property type="component" value="Unassembled WGS sequence"/>
</dbReference>
<dbReference type="SUPFAM" id="SSF51445">
    <property type="entry name" value="(Trans)glycosidases"/>
    <property type="match status" value="1"/>
</dbReference>
<dbReference type="GO" id="GO:0045490">
    <property type="term" value="P:pectin catabolic process"/>
    <property type="evidence" value="ECO:0007669"/>
    <property type="project" value="TreeGrafter"/>
</dbReference>
<gene>
    <name evidence="5" type="ORF">C5O25_12355</name>
</gene>
<dbReference type="Pfam" id="PF07745">
    <property type="entry name" value="Glyco_hydro_53"/>
    <property type="match status" value="1"/>
</dbReference>
<evidence type="ECO:0000313" key="5">
    <source>
        <dbReference type="EMBL" id="PWB05805.1"/>
    </source>
</evidence>
<dbReference type="EMBL" id="PUBV01000055">
    <property type="protein sequence ID" value="PWB05805.1"/>
    <property type="molecule type" value="Genomic_DNA"/>
</dbReference>
<dbReference type="GeneID" id="93423779"/>
<organism evidence="5 6">
    <name type="scientific">Paramuribaculum intestinale</name>
    <dbReference type="NCBI Taxonomy" id="2094151"/>
    <lineage>
        <taxon>Bacteria</taxon>
        <taxon>Pseudomonadati</taxon>
        <taxon>Bacteroidota</taxon>
        <taxon>Bacteroidia</taxon>
        <taxon>Bacteroidales</taxon>
        <taxon>Muribaculaceae</taxon>
        <taxon>Paramuribaculum</taxon>
    </lineage>
</organism>
<dbReference type="GO" id="GO:0015926">
    <property type="term" value="F:glucosidase activity"/>
    <property type="evidence" value="ECO:0007669"/>
    <property type="project" value="InterPro"/>
</dbReference>
<evidence type="ECO:0000313" key="6">
    <source>
        <dbReference type="Proteomes" id="UP000244925"/>
    </source>
</evidence>
<dbReference type="PANTHER" id="PTHR34983">
    <property type="entry name" value="ARABINOGALACTAN ENDO-BETA-1,4-GALACTANASE A"/>
    <property type="match status" value="1"/>
</dbReference>
<comment type="similarity">
    <text evidence="1 4">Belongs to the glycosyl hydrolase 53 family.</text>
</comment>
<dbReference type="InterPro" id="IPR017853">
    <property type="entry name" value="GH"/>
</dbReference>
<dbReference type="InterPro" id="IPR011683">
    <property type="entry name" value="Glyco_hydro_53"/>
</dbReference>
<evidence type="ECO:0000256" key="1">
    <source>
        <dbReference type="ARBA" id="ARBA00010687"/>
    </source>
</evidence>
<keyword evidence="2 4" id="KW-0378">Hydrolase</keyword>
<protein>
    <recommendedName>
        <fullName evidence="4">Arabinogalactan endo-beta-1,4-galactanase</fullName>
        <ecNumber evidence="4">3.2.1.89</ecNumber>
    </recommendedName>
</protein>
<dbReference type="PANTHER" id="PTHR34983:SF2">
    <property type="entry name" value="ENDO-BETA-1,4-GALACTANASE"/>
    <property type="match status" value="1"/>
</dbReference>
<evidence type="ECO:0000256" key="4">
    <source>
        <dbReference type="RuleBase" id="RU361192"/>
    </source>
</evidence>
<keyword evidence="6" id="KW-1185">Reference proteome</keyword>
<dbReference type="EC" id="3.2.1.89" evidence="4"/>
<dbReference type="PROSITE" id="PS51257">
    <property type="entry name" value="PROKAR_LIPOPROTEIN"/>
    <property type="match status" value="1"/>
</dbReference>
<reference evidence="6" key="1">
    <citation type="submission" date="2018-02" db="EMBL/GenBank/DDBJ databases">
        <authorList>
            <person name="Clavel T."/>
            <person name="Strowig T."/>
        </authorList>
    </citation>
    <scope>NUCLEOTIDE SEQUENCE [LARGE SCALE GENOMIC DNA]</scope>
    <source>
        <strain evidence="6">DSM 100764</strain>
    </source>
</reference>